<evidence type="ECO:0000313" key="1">
    <source>
        <dbReference type="EMBL" id="AGM15408.1"/>
    </source>
</evidence>
<proteinExistence type="predicted"/>
<protein>
    <submittedName>
        <fullName evidence="1">Phage tail collar domain family protein</fullName>
    </submittedName>
</protein>
<reference evidence="1 2" key="1">
    <citation type="journal article" date="2013" name="Proc. Natl. Acad. Sci. U.S.A.">
        <title>Genome of Phaeocystis globosa virus PgV-16T highlights the common ancestry of the largest known DNA viruses infecting eukaryotes.</title>
        <authorList>
            <person name="Santini S."/>
            <person name="Jeudy S."/>
            <person name="Bartoli J."/>
            <person name="Poirot O."/>
            <person name="Lescot M."/>
            <person name="Abergel C."/>
            <person name="Barbe V."/>
            <person name="Wommack K.E."/>
            <person name="Noordeloos A.A."/>
            <person name="Brussaard C.P."/>
            <person name="Claverie J.M."/>
        </authorList>
    </citation>
    <scope>NUCLEOTIDE SEQUENCE [LARGE SCALE GENOMIC DNA]</scope>
    <source>
        <strain evidence="1 2">16T</strain>
    </source>
</reference>
<dbReference type="Proteomes" id="UP000204225">
    <property type="component" value="Segment"/>
</dbReference>
<sequence length="883" mass="93889">MSGNNKILTTVNSITPDYQFVPDLHSVIVIDTSDNRIGINTIAPDVQIHVSGGTIKTENLIVLGDISVNNITSSLIPKTDNTHSLGDINNTWKDLFVGPGTIYMDKTPIIRMGDYIRDGQTVTSALMIDNSGRPLDISGMNHVNIDGDISINGDVYITDNIYVAGDISFAGKLNMSVDVSFLQDARINGDLTVLGDVSFANSKLVVHNDSSFNKDVDISGVLNMTELTNPDGSETAITKMYTTREANSQGVTTSRLIIDPAGDNNATTGEVVIMGNLDVQGTTAYFGSTEVDIFDNIIRMNANHSSVTDGGISVTNSSTVDKLFSYNNPGDHWSTNNTDLELGTGGMGAGFMNIDNINIDGNTISRIGNGNLVLTTAGTGQIQLSSSDNVNITSSNQTTITAGTGKVNIEDITIKQGTISTGSGLGLNLTSGSGNISTQNSNLDLGAGTLTVDGVDNAHVPTGVIMLWYGDETDVPNGWAICDGNNGTPNLSGRFVVGSGNNTETTYTENQLGGQDSYTLTVSNLPSHNHDASSQNTDIPHNHDASCGFTDVPHNHGATSQNTDVQHNHDASSQDTDIIHNHVATSQNTDVLHNHDAADSLQTDVVHSHTGTTDSTTDTHTHADTTVTSADFAHTHTVQVTPNSHTHTANPSGTDAEHQHSISVSQAPHSHGLEFEFAHSSSAGGTGTASLMTDDQDSGDLDITQLGGGFTGGVQTANATHTHTTETVSPSHEFYGQTEHLHTVNQDTHGHTTSVSNSSTQHAHSLSLAPGGNAHEHSLTIQQTNINHSHQLQIEQTSIDHNHVIQTEQTSINHNHVVGTEQTSINHNHVIQTTQTNINHNHIVQTTQTSIDHNHVIGTAPTGGGQAFDNRPKWYSLWYIMKL</sequence>
<dbReference type="EMBL" id="KC662249">
    <property type="protein sequence ID" value="AGM15408.1"/>
    <property type="molecule type" value="Genomic_DNA"/>
</dbReference>
<accession>A0AC59EWU8</accession>
<evidence type="ECO:0000313" key="2">
    <source>
        <dbReference type="Proteomes" id="UP000204225"/>
    </source>
</evidence>
<gene>
    <name evidence="1" type="ORF">PGCG_00096</name>
</gene>
<organism evidence="1 2">
    <name type="scientific">Phaeocystis globosa virus PgV-16T</name>
    <dbReference type="NCBI Taxonomy" id="3071227"/>
    <lineage>
        <taxon>Viruses</taxon>
        <taxon>Varidnaviria</taxon>
        <taxon>Bamfordvirae</taxon>
        <taxon>Nucleocytoviricota</taxon>
        <taxon>Megaviricetes</taxon>
        <taxon>Imitervirales</taxon>
        <taxon>Mesomimiviridae</taxon>
        <taxon>Tethysvirus</taxon>
        <taxon>Tethysvirus hollandense</taxon>
    </lineage>
</organism>
<keyword evidence="2" id="KW-1185">Reference proteome</keyword>
<name>A0AC59EWU8_9VIRU</name>